<dbReference type="AlphaFoldDB" id="A0AAE1JMT1"/>
<keyword evidence="2" id="KW-1185">Reference proteome</keyword>
<comment type="caution">
    <text evidence="1">The sequence shown here is derived from an EMBL/GenBank/DDBJ whole genome shotgun (WGS) entry which is preliminary data.</text>
</comment>
<reference evidence="1" key="1">
    <citation type="submission" date="2023-10" db="EMBL/GenBank/DDBJ databases">
        <title>Chromosome-level genome of the transformable northern wattle, Acacia crassicarpa.</title>
        <authorList>
            <person name="Massaro I."/>
            <person name="Sinha N.R."/>
            <person name="Poethig S."/>
            <person name="Leichty A.R."/>
        </authorList>
    </citation>
    <scope>NUCLEOTIDE SEQUENCE</scope>
    <source>
        <strain evidence="1">Acra3RX</strain>
        <tissue evidence="1">Leaf</tissue>
    </source>
</reference>
<name>A0AAE1JMT1_9FABA</name>
<evidence type="ECO:0000313" key="2">
    <source>
        <dbReference type="Proteomes" id="UP001293593"/>
    </source>
</evidence>
<proteinExistence type="predicted"/>
<dbReference type="Proteomes" id="UP001293593">
    <property type="component" value="Unassembled WGS sequence"/>
</dbReference>
<dbReference type="EMBL" id="JAWXYG010000005">
    <property type="protein sequence ID" value="KAK4270899.1"/>
    <property type="molecule type" value="Genomic_DNA"/>
</dbReference>
<evidence type="ECO:0000313" key="1">
    <source>
        <dbReference type="EMBL" id="KAK4270899.1"/>
    </source>
</evidence>
<gene>
    <name evidence="1" type="ORF">QN277_019664</name>
</gene>
<sequence>MERSQATAVSSFLLIFITSIQLKLAVILFVPNSATVITINLKVLIFDCDPHWFPLGSKNPKTRDKWFTDVDEDSSPYEGPCEFVLRFWRFIHHNSSHSITQCYSIFAIKGYMWKAMKLDPKRALVKAYFMKNSKIIPML</sequence>
<protein>
    <submittedName>
        <fullName evidence="1">Uncharacterized protein</fullName>
    </submittedName>
</protein>
<accession>A0AAE1JMT1</accession>
<organism evidence="1 2">
    <name type="scientific">Acacia crassicarpa</name>
    <name type="common">northern wattle</name>
    <dbReference type="NCBI Taxonomy" id="499986"/>
    <lineage>
        <taxon>Eukaryota</taxon>
        <taxon>Viridiplantae</taxon>
        <taxon>Streptophyta</taxon>
        <taxon>Embryophyta</taxon>
        <taxon>Tracheophyta</taxon>
        <taxon>Spermatophyta</taxon>
        <taxon>Magnoliopsida</taxon>
        <taxon>eudicotyledons</taxon>
        <taxon>Gunneridae</taxon>
        <taxon>Pentapetalae</taxon>
        <taxon>rosids</taxon>
        <taxon>fabids</taxon>
        <taxon>Fabales</taxon>
        <taxon>Fabaceae</taxon>
        <taxon>Caesalpinioideae</taxon>
        <taxon>mimosoid clade</taxon>
        <taxon>Acacieae</taxon>
        <taxon>Acacia</taxon>
    </lineage>
</organism>